<dbReference type="Gene3D" id="3.30.420.40">
    <property type="match status" value="1"/>
</dbReference>
<evidence type="ECO:0008006" key="3">
    <source>
        <dbReference type="Google" id="ProtNLM"/>
    </source>
</evidence>
<sequence>MIFIAVDLGMEFSGYCFKFAGSEQICEPKWGEKFGFNSPKTPTCILFDENEKFLKFGYDAVKTYTRKTQKDEAKKLYFFDNFKMELYGKELHRDIMITSKNGKQMSAMKVFSESLRFMKDHALEMIGVKYSASDATWILTVPAIWSAAAKQFMREAATETVKGGGLKELFWIHENNMNGQTVNKNIEAFFRELIMEVFNEFNKEHPSNLQRLLYACNGDLECFYNNRLGYFQELFGKVNDTGAYSKRNPDWEQKVEAKVASFYDDSLRSIESLIKEALKNPNLSISYIFLVGGFALSPYVYSFVKERFGGQCKVLCPADAQMAVLRGAVTFGMRQNVVESRISRYTYGIKIVEEFDQTRHRDKRKYVTKEVKGYWDVCFHCLVQKDESVSFDKVSEFNFTLIERDQKPVQLILYCTENKSARLVDERGMVKIGSLTVSMPENKAGRPRLVKLQVKVGCPEMQATVIDVNTGEIGSVKLDIMSK</sequence>
<dbReference type="InterPro" id="IPR043129">
    <property type="entry name" value="ATPase_NBD"/>
</dbReference>
<evidence type="ECO:0000313" key="1">
    <source>
        <dbReference type="Ensembl" id="ENSAMXP00005016933.1"/>
    </source>
</evidence>
<dbReference type="PANTHER" id="PTHR14187:SF5">
    <property type="entry name" value="HEAT SHOCK 70 KDA PROTEIN 12A"/>
    <property type="match status" value="1"/>
</dbReference>
<name>A0A8B9HZ00_ASTMX</name>
<dbReference type="AlphaFoldDB" id="A0A8B9HZ00"/>
<reference evidence="1" key="1">
    <citation type="submission" date="2025-08" db="UniProtKB">
        <authorList>
            <consortium name="Ensembl"/>
        </authorList>
    </citation>
    <scope>IDENTIFICATION</scope>
</reference>
<organism evidence="1 2">
    <name type="scientific">Astyanax mexicanus</name>
    <name type="common">Blind cave fish</name>
    <name type="synonym">Astyanax fasciatus mexicanus</name>
    <dbReference type="NCBI Taxonomy" id="7994"/>
    <lineage>
        <taxon>Eukaryota</taxon>
        <taxon>Metazoa</taxon>
        <taxon>Chordata</taxon>
        <taxon>Craniata</taxon>
        <taxon>Vertebrata</taxon>
        <taxon>Euteleostomi</taxon>
        <taxon>Actinopterygii</taxon>
        <taxon>Neopterygii</taxon>
        <taxon>Teleostei</taxon>
        <taxon>Ostariophysi</taxon>
        <taxon>Characiformes</taxon>
        <taxon>Characoidei</taxon>
        <taxon>Acestrorhamphidae</taxon>
        <taxon>Acestrorhamphinae</taxon>
        <taxon>Astyanax</taxon>
    </lineage>
</organism>
<dbReference type="PANTHER" id="PTHR14187">
    <property type="entry name" value="ALPHA KINASE/ELONGATION FACTOR 2 KINASE"/>
    <property type="match status" value="1"/>
</dbReference>
<accession>A0A8B9HZ00</accession>
<protein>
    <recommendedName>
        <fullName evidence="3">Heat shock protein family A (Hsp70) member 12A.2</fullName>
    </recommendedName>
</protein>
<dbReference type="Proteomes" id="UP000694621">
    <property type="component" value="Unplaced"/>
</dbReference>
<dbReference type="Ensembl" id="ENSAMXT00005018703.1">
    <property type="protein sequence ID" value="ENSAMXP00005016933.1"/>
    <property type="gene ID" value="ENSAMXG00005008836.1"/>
</dbReference>
<proteinExistence type="predicted"/>
<dbReference type="SUPFAM" id="SSF53067">
    <property type="entry name" value="Actin-like ATPase domain"/>
    <property type="match status" value="2"/>
</dbReference>
<evidence type="ECO:0000313" key="2">
    <source>
        <dbReference type="Proteomes" id="UP000694621"/>
    </source>
</evidence>